<feature type="domain" description="Glycosyltransferase subfamily 4-like N-terminal" evidence="3">
    <location>
        <begin position="78"/>
        <end position="161"/>
    </location>
</feature>
<dbReference type="Gene3D" id="3.40.50.2000">
    <property type="entry name" value="Glycogen Phosphorylase B"/>
    <property type="match status" value="2"/>
</dbReference>
<keyword evidence="5" id="KW-1185">Reference proteome</keyword>
<reference evidence="4 5" key="1">
    <citation type="submission" date="2023-07" db="EMBL/GenBank/DDBJ databases">
        <authorList>
            <person name="Lian W.-H."/>
        </authorList>
    </citation>
    <scope>NUCLEOTIDE SEQUENCE [LARGE SCALE GENOMIC DNA]</scope>
    <source>
        <strain evidence="4 5">SYSU DXS3180</strain>
    </source>
</reference>
<dbReference type="RefSeq" id="WP_369330328.1">
    <property type="nucleotide sequence ID" value="NZ_JAULBC010000005.1"/>
</dbReference>
<dbReference type="EMBL" id="JAULBC010000005">
    <property type="protein sequence ID" value="MEX6688918.1"/>
    <property type="molecule type" value="Genomic_DNA"/>
</dbReference>
<dbReference type="PANTHER" id="PTHR46401:SF2">
    <property type="entry name" value="GLYCOSYLTRANSFERASE WBBK-RELATED"/>
    <property type="match status" value="1"/>
</dbReference>
<dbReference type="Proteomes" id="UP001560573">
    <property type="component" value="Unassembled WGS sequence"/>
</dbReference>
<comment type="caution">
    <text evidence="4">The sequence shown here is derived from an EMBL/GenBank/DDBJ whole genome shotgun (WGS) entry which is preliminary data.</text>
</comment>
<dbReference type="Pfam" id="PF13439">
    <property type="entry name" value="Glyco_transf_4"/>
    <property type="match status" value="1"/>
</dbReference>
<dbReference type="CDD" id="cd03809">
    <property type="entry name" value="GT4_MtfB-like"/>
    <property type="match status" value="1"/>
</dbReference>
<dbReference type="InterPro" id="IPR028098">
    <property type="entry name" value="Glyco_trans_4-like_N"/>
</dbReference>
<accession>A0ABV3ZGH4</accession>
<organism evidence="4 5">
    <name type="scientific">Danxiaibacter flavus</name>
    <dbReference type="NCBI Taxonomy" id="3049108"/>
    <lineage>
        <taxon>Bacteria</taxon>
        <taxon>Pseudomonadati</taxon>
        <taxon>Bacteroidota</taxon>
        <taxon>Chitinophagia</taxon>
        <taxon>Chitinophagales</taxon>
        <taxon>Chitinophagaceae</taxon>
        <taxon>Danxiaibacter</taxon>
    </lineage>
</organism>
<sequence length="349" mass="40357">MKANHNILFDCEKMRHPNTGVFYFCLNLGQALQKAYNSAREQLHFYTPQNQATAFGNEASYVHHKSWHKFFNPAAGKMDVWHCTYQLSKYLPHNKKTKKIITVHDLNFLVDNPENQQEQIKKIQSLIDRVDEIVCISEHTKRDVLNYLGTSNKPVSVIHNGGGVKEFAGFDAPVYKPSKPFIFSIGMFFAKKNFHVLPCLLKNNDYELIIAGERRPDYEAKILEQAKLYNVSDRIKLIGKISDQDKYWYYKNCLAFAFPSIAEGFGLPVVEAMHFGKPVFLSTHTSLPEIGGKEAFYFNSFDCDAMNTVFEQGLSQFNDELSEKVKARSREFTWEKAAEQYLEIYRSFY</sequence>
<evidence type="ECO:0000259" key="3">
    <source>
        <dbReference type="Pfam" id="PF13439"/>
    </source>
</evidence>
<evidence type="ECO:0000313" key="5">
    <source>
        <dbReference type="Proteomes" id="UP001560573"/>
    </source>
</evidence>
<proteinExistence type="predicted"/>
<evidence type="ECO:0000256" key="1">
    <source>
        <dbReference type="ARBA" id="ARBA00022679"/>
    </source>
</evidence>
<protein>
    <submittedName>
        <fullName evidence="4">Glycosyltransferase family 1 protein</fullName>
    </submittedName>
</protein>
<dbReference type="Pfam" id="PF00534">
    <property type="entry name" value="Glycos_transf_1"/>
    <property type="match status" value="1"/>
</dbReference>
<evidence type="ECO:0000259" key="2">
    <source>
        <dbReference type="Pfam" id="PF00534"/>
    </source>
</evidence>
<keyword evidence="1" id="KW-0808">Transferase</keyword>
<evidence type="ECO:0000313" key="4">
    <source>
        <dbReference type="EMBL" id="MEX6688918.1"/>
    </source>
</evidence>
<dbReference type="SUPFAM" id="SSF53756">
    <property type="entry name" value="UDP-Glycosyltransferase/glycogen phosphorylase"/>
    <property type="match status" value="1"/>
</dbReference>
<dbReference type="InterPro" id="IPR001296">
    <property type="entry name" value="Glyco_trans_1"/>
</dbReference>
<feature type="domain" description="Glycosyl transferase family 1" evidence="2">
    <location>
        <begin position="177"/>
        <end position="304"/>
    </location>
</feature>
<gene>
    <name evidence="4" type="ORF">QTN47_15525</name>
</gene>
<name>A0ABV3ZGH4_9BACT</name>
<dbReference type="PANTHER" id="PTHR46401">
    <property type="entry name" value="GLYCOSYLTRANSFERASE WBBK-RELATED"/>
    <property type="match status" value="1"/>
</dbReference>